<proteinExistence type="predicted"/>
<dbReference type="AlphaFoldDB" id="A0A3B0Z738"/>
<organism evidence="3">
    <name type="scientific">hydrothermal vent metagenome</name>
    <dbReference type="NCBI Taxonomy" id="652676"/>
    <lineage>
        <taxon>unclassified sequences</taxon>
        <taxon>metagenomes</taxon>
        <taxon>ecological metagenomes</taxon>
    </lineage>
</organism>
<dbReference type="EMBL" id="UOFL01000103">
    <property type="protein sequence ID" value="VAW76313.1"/>
    <property type="molecule type" value="Genomic_DNA"/>
</dbReference>
<dbReference type="EMBL" id="UOFL01000234">
    <property type="protein sequence ID" value="VAW82069.1"/>
    <property type="molecule type" value="Genomic_DNA"/>
</dbReference>
<reference evidence="3" key="1">
    <citation type="submission" date="2018-06" db="EMBL/GenBank/DDBJ databases">
        <authorList>
            <person name="Zhirakovskaya E."/>
        </authorList>
    </citation>
    <scope>NUCLEOTIDE SEQUENCE</scope>
</reference>
<accession>A0A3B0Z738</accession>
<feature type="non-terminal residue" evidence="3">
    <location>
        <position position="33"/>
    </location>
</feature>
<protein>
    <submittedName>
        <fullName evidence="3">Uncharacterized protein</fullName>
    </submittedName>
</protein>
<name>A0A3B0Z738_9ZZZZ</name>
<evidence type="ECO:0000313" key="1">
    <source>
        <dbReference type="EMBL" id="VAW76313.1"/>
    </source>
</evidence>
<evidence type="ECO:0000313" key="2">
    <source>
        <dbReference type="EMBL" id="VAW81445.1"/>
    </source>
</evidence>
<evidence type="ECO:0000313" key="3">
    <source>
        <dbReference type="EMBL" id="VAW82069.1"/>
    </source>
</evidence>
<dbReference type="EMBL" id="UOFL01000256">
    <property type="protein sequence ID" value="VAW82920.1"/>
    <property type="molecule type" value="Genomic_DNA"/>
</dbReference>
<dbReference type="EMBL" id="UOFL01000218">
    <property type="protein sequence ID" value="VAW81445.1"/>
    <property type="molecule type" value="Genomic_DNA"/>
</dbReference>
<evidence type="ECO:0000313" key="4">
    <source>
        <dbReference type="EMBL" id="VAW82920.1"/>
    </source>
</evidence>
<gene>
    <name evidence="4" type="ORF">MNBD_GAMMA12-1916</name>
    <name evidence="1" type="ORF">MNBD_GAMMA12-29</name>
    <name evidence="3" type="ORF">MNBD_GAMMA12-805</name>
    <name evidence="2" type="ORF">MNBD_GAMMA12-866</name>
</gene>
<sequence>MTMTSDLFGSLFDLQDNRLDKLGNPLLALDETI</sequence>